<keyword evidence="1" id="KW-0472">Membrane</keyword>
<protein>
    <submittedName>
        <fullName evidence="2">Uncharacterized protein</fullName>
    </submittedName>
</protein>
<dbReference type="AlphaFoldDB" id="A0A6C0J903"/>
<organism evidence="2">
    <name type="scientific">viral metagenome</name>
    <dbReference type="NCBI Taxonomy" id="1070528"/>
    <lineage>
        <taxon>unclassified sequences</taxon>
        <taxon>metagenomes</taxon>
        <taxon>organismal metagenomes</taxon>
    </lineage>
</organism>
<proteinExistence type="predicted"/>
<accession>A0A6C0J903</accession>
<feature type="transmembrane region" description="Helical" evidence="1">
    <location>
        <begin position="20"/>
        <end position="37"/>
    </location>
</feature>
<dbReference type="EMBL" id="MN740336">
    <property type="protein sequence ID" value="QHU01271.1"/>
    <property type="molecule type" value="Genomic_DNA"/>
</dbReference>
<evidence type="ECO:0000256" key="1">
    <source>
        <dbReference type="SAM" id="Phobius"/>
    </source>
</evidence>
<sequence>MKNNLANNVSFKLNKLPVEVDVLTLVFVIFLVVLIYNKTKLPEYTQLCFLLALILLMSCYNIEISIVSVIVAIIYVLIQNNKKNQENSN</sequence>
<name>A0A6C0J903_9ZZZZ</name>
<evidence type="ECO:0000313" key="2">
    <source>
        <dbReference type="EMBL" id="QHU01271.1"/>
    </source>
</evidence>
<feature type="transmembrane region" description="Helical" evidence="1">
    <location>
        <begin position="49"/>
        <end position="78"/>
    </location>
</feature>
<keyword evidence="1" id="KW-0812">Transmembrane</keyword>
<reference evidence="2" key="1">
    <citation type="journal article" date="2020" name="Nature">
        <title>Giant virus diversity and host interactions through global metagenomics.</title>
        <authorList>
            <person name="Schulz F."/>
            <person name="Roux S."/>
            <person name="Paez-Espino D."/>
            <person name="Jungbluth S."/>
            <person name="Walsh D.A."/>
            <person name="Denef V.J."/>
            <person name="McMahon K.D."/>
            <person name="Konstantinidis K.T."/>
            <person name="Eloe-Fadrosh E.A."/>
            <person name="Kyrpides N.C."/>
            <person name="Woyke T."/>
        </authorList>
    </citation>
    <scope>NUCLEOTIDE SEQUENCE</scope>
    <source>
        <strain evidence="2">GVMAG-M-3300025860-25</strain>
    </source>
</reference>
<keyword evidence="1" id="KW-1133">Transmembrane helix</keyword>